<gene>
    <name evidence="8" type="ORF">ATO8_12206</name>
</gene>
<comment type="similarity">
    <text evidence="6">Belongs to the class I-like SAM-binding methyltransferase superfamily. RNA M5U methyltransferase family.</text>
</comment>
<dbReference type="InterPro" id="IPR029063">
    <property type="entry name" value="SAM-dependent_MTases_sf"/>
</dbReference>
<dbReference type="Gene3D" id="2.40.50.1070">
    <property type="match status" value="1"/>
</dbReference>
<evidence type="ECO:0000256" key="4">
    <source>
        <dbReference type="ARBA" id="ARBA00022691"/>
    </source>
</evidence>
<dbReference type="GO" id="GO:0070041">
    <property type="term" value="F:rRNA (uridine-C5-)-methyltransferase activity"/>
    <property type="evidence" value="ECO:0007669"/>
    <property type="project" value="TreeGrafter"/>
</dbReference>
<feature type="binding site" evidence="6">
    <location>
        <position position="250"/>
    </location>
    <ligand>
        <name>S-adenosyl-L-methionine</name>
        <dbReference type="ChEBI" id="CHEBI:59789"/>
    </ligand>
</feature>
<dbReference type="Gene3D" id="3.40.50.150">
    <property type="entry name" value="Vaccinia Virus protein VP39"/>
    <property type="match status" value="1"/>
</dbReference>
<reference evidence="8 9" key="1">
    <citation type="journal article" date="2014" name="Antonie Van Leeuwenhoek">
        <title>Roseivivax atlanticus sp. nov., isolated from surface seawater of the Atlantic Ocean.</title>
        <authorList>
            <person name="Li G."/>
            <person name="Lai Q."/>
            <person name="Liu X."/>
            <person name="Sun F."/>
            <person name="Shao Z."/>
        </authorList>
    </citation>
    <scope>NUCLEOTIDE SEQUENCE [LARGE SCALE GENOMIC DNA]</scope>
    <source>
        <strain evidence="8 9">22II-s10s</strain>
    </source>
</reference>
<name>W4HHU3_9RHOB</name>
<dbReference type="SUPFAM" id="SSF53335">
    <property type="entry name" value="S-adenosyl-L-methionine-dependent methyltransferases"/>
    <property type="match status" value="1"/>
</dbReference>
<proteinExistence type="inferred from homology"/>
<dbReference type="GO" id="GO:0070475">
    <property type="term" value="P:rRNA base methylation"/>
    <property type="evidence" value="ECO:0007669"/>
    <property type="project" value="TreeGrafter"/>
</dbReference>
<dbReference type="PATRIC" id="fig|1317118.6.peg.2513"/>
<accession>W4HHU3</accession>
<dbReference type="AlphaFoldDB" id="W4HHU3"/>
<dbReference type="PROSITE" id="PS51687">
    <property type="entry name" value="SAM_MT_RNA_M5U"/>
    <property type="match status" value="1"/>
</dbReference>
<keyword evidence="2 6" id="KW-0489">Methyltransferase</keyword>
<feature type="binding site" evidence="6">
    <location>
        <position position="277"/>
    </location>
    <ligand>
        <name>S-adenosyl-L-methionine</name>
        <dbReference type="ChEBI" id="CHEBI:59789"/>
    </ligand>
</feature>
<evidence type="ECO:0000256" key="7">
    <source>
        <dbReference type="PROSITE-ProRule" id="PRU10015"/>
    </source>
</evidence>
<dbReference type="InterPro" id="IPR012340">
    <property type="entry name" value="NA-bd_OB-fold"/>
</dbReference>
<protein>
    <submittedName>
        <fullName evidence="8">23S rRNA (Uracil-5-)-methyltransferase RumA</fullName>
    </submittedName>
</protein>
<feature type="active site" evidence="7">
    <location>
        <position position="371"/>
    </location>
</feature>
<keyword evidence="3 6" id="KW-0808">Transferase</keyword>
<dbReference type="PANTHER" id="PTHR11061:SF49">
    <property type="entry name" value="23S RRNA (URACIL(1939)-C(5))-METHYLTRANSFERASE RLMD"/>
    <property type="match status" value="1"/>
</dbReference>
<feature type="binding site" evidence="6">
    <location>
        <position position="345"/>
    </location>
    <ligand>
        <name>S-adenosyl-L-methionine</name>
        <dbReference type="ChEBI" id="CHEBI:59789"/>
    </ligand>
</feature>
<evidence type="ECO:0000256" key="3">
    <source>
        <dbReference type="ARBA" id="ARBA00022679"/>
    </source>
</evidence>
<feature type="binding site" evidence="6">
    <location>
        <position position="297"/>
    </location>
    <ligand>
        <name>S-adenosyl-L-methionine</name>
        <dbReference type="ChEBI" id="CHEBI:59789"/>
    </ligand>
</feature>
<dbReference type="Gene3D" id="2.40.50.140">
    <property type="entry name" value="Nucleic acid-binding proteins"/>
    <property type="match status" value="1"/>
</dbReference>
<keyword evidence="1" id="KW-0479">Metal-binding</keyword>
<evidence type="ECO:0000256" key="6">
    <source>
        <dbReference type="PROSITE-ProRule" id="PRU01024"/>
    </source>
</evidence>
<evidence type="ECO:0000256" key="5">
    <source>
        <dbReference type="ARBA" id="ARBA00023014"/>
    </source>
</evidence>
<dbReference type="PANTHER" id="PTHR11061">
    <property type="entry name" value="RNA M5U METHYLTRANSFERASE"/>
    <property type="match status" value="1"/>
</dbReference>
<keyword evidence="1" id="KW-0408">Iron</keyword>
<organism evidence="8 9">
    <name type="scientific">Roseivivax marinus</name>
    <dbReference type="NCBI Taxonomy" id="1379903"/>
    <lineage>
        <taxon>Bacteria</taxon>
        <taxon>Pseudomonadati</taxon>
        <taxon>Pseudomonadota</taxon>
        <taxon>Alphaproteobacteria</taxon>
        <taxon>Rhodobacterales</taxon>
        <taxon>Roseobacteraceae</taxon>
        <taxon>Roseivivax</taxon>
    </lineage>
</organism>
<dbReference type="InterPro" id="IPR030390">
    <property type="entry name" value="MeTrfase_TrmA_AS"/>
</dbReference>
<keyword evidence="5" id="KW-0411">Iron-sulfur</keyword>
<keyword evidence="1" id="KW-0004">4Fe-4S</keyword>
<feature type="active site" description="Nucleophile" evidence="6">
    <location>
        <position position="371"/>
    </location>
</feature>
<evidence type="ECO:0000313" key="8">
    <source>
        <dbReference type="EMBL" id="ETW12312.1"/>
    </source>
</evidence>
<dbReference type="PROSITE" id="PS01230">
    <property type="entry name" value="TRMA_1"/>
    <property type="match status" value="1"/>
</dbReference>
<dbReference type="Proteomes" id="UP000019063">
    <property type="component" value="Unassembled WGS sequence"/>
</dbReference>
<evidence type="ECO:0000313" key="9">
    <source>
        <dbReference type="Proteomes" id="UP000019063"/>
    </source>
</evidence>
<dbReference type="InterPro" id="IPR010280">
    <property type="entry name" value="U5_MeTrfase_fam"/>
</dbReference>
<dbReference type="Pfam" id="PF05958">
    <property type="entry name" value="tRNA_U5-meth_tr"/>
    <property type="match status" value="1"/>
</dbReference>
<evidence type="ECO:0000256" key="2">
    <source>
        <dbReference type="ARBA" id="ARBA00022603"/>
    </source>
</evidence>
<keyword evidence="9" id="KW-1185">Reference proteome</keyword>
<keyword evidence="4 6" id="KW-0949">S-adenosyl-L-methionine</keyword>
<sequence>MCGAMSTTYTIDRLGHLGDGIVADTGDGPLFAPGALPGEEVTGSPRGDVLTDLRIVTPAPVRVRPPCPHAKACGGCQLQHAAEDFVAEWKRDVVVAALAAHDLEAPMRPVATSPARSRRRATFSARRTKSGALAGFHQKKSDTVVAVPGCLVVHPDLVAALPLAEALAVAGGSRKGELSVSVTRSDTGLDISVTGGKPADAALRTTLADLARHHDLARLSWGADETLERRPPRHRLGTADVVPPPGAFLQATPQGEAALQDAVLEATDGARRVADLFAGCGTFALPLAARAEVLAVEGSREMCAALDRGWRHGTGLRHVSTAARDLFRDPLTAEELGGFDAVAIDPPRAGAAAQMAQIAASDVARVAHVSCNPQTFARDCAALVRAGFRIDWVQVVDQFRWSTHVEIAAALSRA</sequence>
<dbReference type="CDD" id="cd02440">
    <property type="entry name" value="AdoMet_MTases"/>
    <property type="match status" value="1"/>
</dbReference>
<evidence type="ECO:0000256" key="1">
    <source>
        <dbReference type="ARBA" id="ARBA00022485"/>
    </source>
</evidence>
<dbReference type="STRING" id="1379903.ATO8_12206"/>
<dbReference type="EMBL" id="AQQW01000007">
    <property type="protein sequence ID" value="ETW12312.1"/>
    <property type="molecule type" value="Genomic_DNA"/>
</dbReference>
<comment type="caution">
    <text evidence="8">The sequence shown here is derived from an EMBL/GenBank/DDBJ whole genome shotgun (WGS) entry which is preliminary data.</text>
</comment>
<dbReference type="eggNOG" id="COG2265">
    <property type="taxonomic scope" value="Bacteria"/>
</dbReference>
<dbReference type="GO" id="GO:0051539">
    <property type="term" value="F:4 iron, 4 sulfur cluster binding"/>
    <property type="evidence" value="ECO:0007669"/>
    <property type="project" value="UniProtKB-KW"/>
</dbReference>